<evidence type="ECO:0000313" key="2">
    <source>
        <dbReference type="Proteomes" id="UP000216188"/>
    </source>
</evidence>
<dbReference type="Proteomes" id="UP000216188">
    <property type="component" value="Unassembled WGS sequence"/>
</dbReference>
<dbReference type="AlphaFoldDB" id="A0A256GN06"/>
<sequence>MVTSMVCKQISIHRFGIKKPGDSLPPGFECLERVSIRSAL</sequence>
<name>A0A256GN06_9HYPH</name>
<accession>A0A256GN06</accession>
<comment type="caution">
    <text evidence="1">The sequence shown here is derived from an EMBL/GenBank/DDBJ whole genome shotgun (WGS) entry which is preliminary data.</text>
</comment>
<gene>
    <name evidence="1" type="ORF">CEV34_1099</name>
</gene>
<organism evidence="1 2">
    <name type="scientific">Brucella pseudogrignonensis</name>
    <dbReference type="NCBI Taxonomy" id="419475"/>
    <lineage>
        <taxon>Bacteria</taxon>
        <taxon>Pseudomonadati</taxon>
        <taxon>Pseudomonadota</taxon>
        <taxon>Alphaproteobacteria</taxon>
        <taxon>Hyphomicrobiales</taxon>
        <taxon>Brucellaceae</taxon>
        <taxon>Brucella/Ochrobactrum group</taxon>
        <taxon>Brucella</taxon>
    </lineage>
</organism>
<proteinExistence type="predicted"/>
<evidence type="ECO:0000313" key="1">
    <source>
        <dbReference type="EMBL" id="OYR28547.1"/>
    </source>
</evidence>
<reference evidence="1 2" key="1">
    <citation type="submission" date="2017-07" db="EMBL/GenBank/DDBJ databases">
        <title>Phylogenetic study on the rhizospheric bacterium Ochrobactrum sp. A44.</title>
        <authorList>
            <person name="Krzyzanowska D.M."/>
            <person name="Ossowicki A."/>
            <person name="Rajewska M."/>
            <person name="Maciag T."/>
            <person name="Kaczynski Z."/>
            <person name="Czerwicka M."/>
            <person name="Jafra S."/>
        </authorList>
    </citation>
    <scope>NUCLEOTIDE SEQUENCE [LARGE SCALE GENOMIC DNA]</scope>
    <source>
        <strain evidence="1 2">CCUG 30717</strain>
    </source>
</reference>
<dbReference type="EMBL" id="NNRM01000013">
    <property type="protein sequence ID" value="OYR28547.1"/>
    <property type="molecule type" value="Genomic_DNA"/>
</dbReference>
<keyword evidence="2" id="KW-1185">Reference proteome</keyword>
<protein>
    <submittedName>
        <fullName evidence="1">Uncharacterized protein</fullName>
    </submittedName>
</protein>